<evidence type="ECO:0000256" key="4">
    <source>
        <dbReference type="ARBA" id="ARBA00022519"/>
    </source>
</evidence>
<dbReference type="SUPFAM" id="SSF54862">
    <property type="entry name" value="4Fe-4S ferredoxins"/>
    <property type="match status" value="1"/>
</dbReference>
<evidence type="ECO:0000313" key="14">
    <source>
        <dbReference type="EMBL" id="AGF49180.1"/>
    </source>
</evidence>
<keyword evidence="10" id="KW-0411">Iron-sulfur</keyword>
<dbReference type="Pfam" id="PF04060">
    <property type="entry name" value="FeS"/>
    <property type="match status" value="1"/>
</dbReference>
<keyword evidence="11" id="KW-0472">Membrane</keyword>
<evidence type="ECO:0000256" key="2">
    <source>
        <dbReference type="ARBA" id="ARBA00022475"/>
    </source>
</evidence>
<dbReference type="PANTHER" id="PTHR42859">
    <property type="entry name" value="OXIDOREDUCTASE"/>
    <property type="match status" value="1"/>
</dbReference>
<dbReference type="HOGENOM" id="CLU_063448_0_2_4"/>
<gene>
    <name evidence="14" type="ORF">ST1E_0846</name>
</gene>
<evidence type="ECO:0000256" key="5">
    <source>
        <dbReference type="ARBA" id="ARBA00022723"/>
    </source>
</evidence>
<dbReference type="PATRIC" id="fig|1208921.3.peg.465"/>
<dbReference type="OrthoDB" id="9789936at2"/>
<evidence type="ECO:0000259" key="13">
    <source>
        <dbReference type="PROSITE" id="PS51656"/>
    </source>
</evidence>
<keyword evidence="7" id="KW-1278">Translocase</keyword>
<dbReference type="NCBIfam" id="TIGR01944">
    <property type="entry name" value="rnfB"/>
    <property type="match status" value="1"/>
</dbReference>
<dbReference type="PROSITE" id="PS51656">
    <property type="entry name" value="4FE4S"/>
    <property type="match status" value="1"/>
</dbReference>
<keyword evidence="9" id="KW-0408">Iron</keyword>
<dbReference type="InterPro" id="IPR007202">
    <property type="entry name" value="4Fe-4S_dom"/>
</dbReference>
<evidence type="ECO:0000256" key="11">
    <source>
        <dbReference type="ARBA" id="ARBA00023136"/>
    </source>
</evidence>
<organism evidence="14 15">
    <name type="scientific">Candidatus Kinetoplastidibacterium galati TCC219</name>
    <dbReference type="NCBI Taxonomy" id="1208921"/>
    <lineage>
        <taxon>Bacteria</taxon>
        <taxon>Pseudomonadati</taxon>
        <taxon>Pseudomonadota</taxon>
        <taxon>Betaproteobacteria</taxon>
        <taxon>Candidatus Kinetoplastidibacterium</taxon>
    </lineage>
</organism>
<evidence type="ECO:0000259" key="12">
    <source>
        <dbReference type="PROSITE" id="PS51379"/>
    </source>
</evidence>
<dbReference type="InterPro" id="IPR017896">
    <property type="entry name" value="4Fe4S_Fe-S-bd"/>
</dbReference>
<keyword evidence="6" id="KW-0677">Repeat</keyword>
<dbReference type="KEGG" id="kga:ST1E_0846"/>
<dbReference type="Pfam" id="PF14697">
    <property type="entry name" value="Fer4_21"/>
    <property type="match status" value="1"/>
</dbReference>
<accession>M1MBE5</accession>
<dbReference type="Gene3D" id="3.30.70.20">
    <property type="match status" value="1"/>
</dbReference>
<dbReference type="eggNOG" id="COG2878">
    <property type="taxonomic scope" value="Bacteria"/>
</dbReference>
<evidence type="ECO:0000256" key="8">
    <source>
        <dbReference type="ARBA" id="ARBA00022982"/>
    </source>
</evidence>
<dbReference type="Gene3D" id="1.10.15.40">
    <property type="entry name" value="Electron transport complex subunit B, putative Fe-S cluster"/>
    <property type="match status" value="1"/>
</dbReference>
<dbReference type="InterPro" id="IPR010207">
    <property type="entry name" value="Elect_transpt_cplx_RnfB/RsxB"/>
</dbReference>
<dbReference type="InterPro" id="IPR017900">
    <property type="entry name" value="4Fe4S_Fe_S_CS"/>
</dbReference>
<evidence type="ECO:0000256" key="7">
    <source>
        <dbReference type="ARBA" id="ARBA00022967"/>
    </source>
</evidence>
<keyword evidence="2" id="KW-1003">Cell membrane</keyword>
<keyword evidence="4" id="KW-0997">Cell inner membrane</keyword>
<keyword evidence="1" id="KW-0813">Transport</keyword>
<evidence type="ECO:0000256" key="9">
    <source>
        <dbReference type="ARBA" id="ARBA00023004"/>
    </source>
</evidence>
<reference evidence="14 15" key="1">
    <citation type="journal article" date="2013" name="Genome Biol. Evol.">
        <title>Genome evolution and phylogenomic analysis of candidatus kinetoplastibacterium, the betaproteobacterial endosymbionts of strigomonas and angomonas.</title>
        <authorList>
            <person name="Alves J.M."/>
            <person name="Serrano M.G."/>
            <person name="Maia da Silva F."/>
            <person name="Voegtly L.J."/>
            <person name="Matveyev A.V."/>
            <person name="Teixeira M.M."/>
            <person name="Camargo E.P."/>
            <person name="Buck G.A."/>
        </authorList>
    </citation>
    <scope>NUCLEOTIDE SEQUENCE [LARGE SCALE GENOMIC DNA]</scope>
    <source>
        <strain evidence="14 15">TCC219</strain>
    </source>
</reference>
<evidence type="ECO:0000256" key="6">
    <source>
        <dbReference type="ARBA" id="ARBA00022737"/>
    </source>
</evidence>
<feature type="domain" description="4Fe-4S" evidence="13">
    <location>
        <begin position="2"/>
        <end position="61"/>
    </location>
</feature>
<sequence length="208" mass="23630">MSTKELIRIIDDSLPQTQCRKCGYEDCISYASAIVIENANISLCDPGGKSVTEEIAYKLKLEKIDQPNIEDHKKQLMVAYIEEDECIGCTLCVRACPVSAIIGSNKLMHSIVQDWCTGCELCLPVCPVDCIKMKSSDKIWGKKDAKIARKHYEDTKNRMNKNSINKHSLMNDNSGNEYQDKDIDCHEEDKKKLLIERILNKARNIRTS</sequence>
<dbReference type="AlphaFoldDB" id="M1MBE5"/>
<dbReference type="GO" id="GO:0051539">
    <property type="term" value="F:4 iron, 4 sulfur cluster binding"/>
    <property type="evidence" value="ECO:0007669"/>
    <property type="project" value="UniProtKB-KW"/>
</dbReference>
<evidence type="ECO:0000313" key="15">
    <source>
        <dbReference type="Proteomes" id="UP000011658"/>
    </source>
</evidence>
<dbReference type="GO" id="GO:0046872">
    <property type="term" value="F:metal ion binding"/>
    <property type="evidence" value="ECO:0007669"/>
    <property type="project" value="UniProtKB-KW"/>
</dbReference>
<dbReference type="PROSITE" id="PS51379">
    <property type="entry name" value="4FE4S_FER_2"/>
    <property type="match status" value="2"/>
</dbReference>
<dbReference type="EMBL" id="CP003806">
    <property type="protein sequence ID" value="AGF49180.1"/>
    <property type="molecule type" value="Genomic_DNA"/>
</dbReference>
<feature type="domain" description="4Fe-4S ferredoxin-type" evidence="12">
    <location>
        <begin position="77"/>
        <end position="106"/>
    </location>
</feature>
<keyword evidence="5" id="KW-0479">Metal-binding</keyword>
<dbReference type="PROSITE" id="PS00198">
    <property type="entry name" value="4FE4S_FER_1"/>
    <property type="match status" value="1"/>
</dbReference>
<dbReference type="InterPro" id="IPR050294">
    <property type="entry name" value="RnfB_subfamily"/>
</dbReference>
<protein>
    <submittedName>
        <fullName evidence="14">Electron transport complex protein RnfB</fullName>
    </submittedName>
</protein>
<dbReference type="PANTHER" id="PTHR42859:SF3">
    <property type="entry name" value="ION-TRANSLOCATING OXIDOREDUCTASE COMPLEX SUBUNIT B"/>
    <property type="match status" value="1"/>
</dbReference>
<evidence type="ECO:0000256" key="3">
    <source>
        <dbReference type="ARBA" id="ARBA00022485"/>
    </source>
</evidence>
<proteinExistence type="predicted"/>
<dbReference type="Proteomes" id="UP000011658">
    <property type="component" value="Chromosome"/>
</dbReference>
<keyword evidence="15" id="KW-1185">Reference proteome</keyword>
<dbReference type="RefSeq" id="WP_015389664.1">
    <property type="nucleotide sequence ID" value="NC_020284.1"/>
</dbReference>
<name>M1MBE5_9PROT</name>
<dbReference type="GO" id="GO:0009055">
    <property type="term" value="F:electron transfer activity"/>
    <property type="evidence" value="ECO:0007669"/>
    <property type="project" value="InterPro"/>
</dbReference>
<dbReference type="STRING" id="1208921.ST1E_0846"/>
<keyword evidence="3" id="KW-0004">4Fe-4S</keyword>
<evidence type="ECO:0000256" key="1">
    <source>
        <dbReference type="ARBA" id="ARBA00022448"/>
    </source>
</evidence>
<keyword evidence="8" id="KW-0249">Electron transport</keyword>
<feature type="domain" description="4Fe-4S ferredoxin-type" evidence="12">
    <location>
        <begin position="107"/>
        <end position="136"/>
    </location>
</feature>
<evidence type="ECO:0000256" key="10">
    <source>
        <dbReference type="ARBA" id="ARBA00023014"/>
    </source>
</evidence>